<dbReference type="PANTHER" id="PTHR43113">
    <property type="entry name" value="NUCLEOSIDE-DIPHOSPHATE-SUGAR EPIMERASE"/>
    <property type="match status" value="1"/>
</dbReference>
<dbReference type="Gene3D" id="1.10.12.10">
    <property type="entry name" value="Lyase 2-enoyl-coa Hydratase, Chain A, domain 2"/>
    <property type="match status" value="1"/>
</dbReference>
<reference evidence="2" key="1">
    <citation type="submission" date="2022-05" db="EMBL/GenBank/DDBJ databases">
        <title>Jatrophihabitans sp. SB3-54 whole genome sequence.</title>
        <authorList>
            <person name="Suh M.K."/>
            <person name="Eom M.K."/>
            <person name="Kim J.S."/>
            <person name="Kim H.S."/>
            <person name="Do H.E."/>
            <person name="Shin Y.K."/>
            <person name="Lee J.-S."/>
        </authorList>
    </citation>
    <scope>NUCLEOTIDE SEQUENCE</scope>
    <source>
        <strain evidence="2">SB3-54</strain>
    </source>
</reference>
<dbReference type="InterPro" id="IPR001753">
    <property type="entry name" value="Enoyl-CoA_hydra/iso"/>
</dbReference>
<accession>A0ABY7K0K9</accession>
<evidence type="ECO:0000256" key="1">
    <source>
        <dbReference type="ARBA" id="ARBA00005254"/>
    </source>
</evidence>
<evidence type="ECO:0000313" key="2">
    <source>
        <dbReference type="EMBL" id="WAX58388.1"/>
    </source>
</evidence>
<gene>
    <name evidence="2" type="ORF">M6B22_06375</name>
</gene>
<dbReference type="Proteomes" id="UP001164693">
    <property type="component" value="Chromosome"/>
</dbReference>
<organism evidence="2 3">
    <name type="scientific">Jatrophihabitans cynanchi</name>
    <dbReference type="NCBI Taxonomy" id="2944128"/>
    <lineage>
        <taxon>Bacteria</taxon>
        <taxon>Bacillati</taxon>
        <taxon>Actinomycetota</taxon>
        <taxon>Actinomycetes</taxon>
        <taxon>Jatrophihabitantales</taxon>
        <taxon>Jatrophihabitantaceae</taxon>
        <taxon>Jatrophihabitans</taxon>
    </lineage>
</organism>
<proteinExistence type="inferred from homology"/>
<dbReference type="InterPro" id="IPR014748">
    <property type="entry name" value="Enoyl-CoA_hydra_C"/>
</dbReference>
<sequence>MSANSEYQDIVYTVDGAVATLTINRPENGNKFRRQTALELADALRRLRQDDDVRVVILTGAGDKFFCIGGEHDPLTSVGYGTVLPIIDVYQLIDSIPKPIIAAVNGFAVGGGHVLHNMCDLSIAAEHAVFRQVGPLVGSFDAGYGTWYLEDTIGRKRAKEMWLLNRKYSAEQAERMGLVNEVVPGDRLLERVREIADEIAARSPLAVGALKAAFSARHNGVAGQARMAHDQQLTLYLMSEEAKETAAAFAERRRPDSSHFLK</sequence>
<dbReference type="InterPro" id="IPR029045">
    <property type="entry name" value="ClpP/crotonase-like_dom_sf"/>
</dbReference>
<comment type="similarity">
    <text evidence="1">Belongs to the enoyl-CoA hydratase/isomerase family.</text>
</comment>
<dbReference type="EMBL" id="CP097463">
    <property type="protein sequence ID" value="WAX58388.1"/>
    <property type="molecule type" value="Genomic_DNA"/>
</dbReference>
<keyword evidence="3" id="KW-1185">Reference proteome</keyword>
<evidence type="ECO:0000313" key="3">
    <source>
        <dbReference type="Proteomes" id="UP001164693"/>
    </source>
</evidence>
<dbReference type="CDD" id="cd06558">
    <property type="entry name" value="crotonase-like"/>
    <property type="match status" value="1"/>
</dbReference>
<dbReference type="Pfam" id="PF00378">
    <property type="entry name" value="ECH_1"/>
    <property type="match status" value="1"/>
</dbReference>
<name>A0ABY7K0K9_9ACTN</name>
<dbReference type="RefSeq" id="WP_269444936.1">
    <property type="nucleotide sequence ID" value="NZ_CP097463.1"/>
</dbReference>
<dbReference type="PANTHER" id="PTHR43113:SF1">
    <property type="entry name" value="1,4-DIHYDROXY-2-NAPHTHOYL-COA SYNTHASE, PEROXISOMAL"/>
    <property type="match status" value="1"/>
</dbReference>
<dbReference type="Gene3D" id="3.90.226.10">
    <property type="entry name" value="2-enoyl-CoA Hydratase, Chain A, domain 1"/>
    <property type="match status" value="1"/>
</dbReference>
<protein>
    <submittedName>
        <fullName evidence="2">Enoyl-CoA hydratase-related protein</fullName>
    </submittedName>
</protein>
<dbReference type="SUPFAM" id="SSF52096">
    <property type="entry name" value="ClpP/crotonase"/>
    <property type="match status" value="1"/>
</dbReference>